<evidence type="ECO:0008006" key="3">
    <source>
        <dbReference type="Google" id="ProtNLM"/>
    </source>
</evidence>
<evidence type="ECO:0000313" key="1">
    <source>
        <dbReference type="EMBL" id="NYZ20446.1"/>
    </source>
</evidence>
<comment type="caution">
    <text evidence="1">The sequence shown here is derived from an EMBL/GenBank/DDBJ whole genome shotgun (WGS) entry which is preliminary data.</text>
</comment>
<protein>
    <recommendedName>
        <fullName evidence="3">Mobilization protein</fullName>
    </recommendedName>
</protein>
<accession>A0ABX2T8B3</accession>
<name>A0ABX2T8B3_9PROT</name>
<dbReference type="RefSeq" id="WP_180282225.1">
    <property type="nucleotide sequence ID" value="NZ_JABFDB010000008.1"/>
</dbReference>
<dbReference type="EMBL" id="JABFDB010000008">
    <property type="protein sequence ID" value="NYZ20446.1"/>
    <property type="molecule type" value="Genomic_DNA"/>
</dbReference>
<sequence>MTISDSGIAGWLDSLTDGDLADRRRAAEQRRARAEQTLARLSADSRKIDTRRKIVLGGALMAAARRDQEIRAVLYRVLNAEIVAPRDRALLGLPPRAADGAAP</sequence>
<keyword evidence="2" id="KW-1185">Reference proteome</keyword>
<reference evidence="1 2" key="1">
    <citation type="submission" date="2020-05" db="EMBL/GenBank/DDBJ databases">
        <title>Azospirillum oleiclasticum sp. nov, a nitrogen-fixing and heavy crude oil-emulsifying bacterium isolated from the crude oil of Yumen Oilfield.</title>
        <authorList>
            <person name="Wu D."/>
            <person name="Cai M."/>
            <person name="Zhang X."/>
        </authorList>
    </citation>
    <scope>NUCLEOTIDE SEQUENCE [LARGE SCALE GENOMIC DNA]</scope>
    <source>
        <strain evidence="1 2">ROY-1-1-2</strain>
    </source>
</reference>
<gene>
    <name evidence="1" type="ORF">HND93_12045</name>
</gene>
<dbReference type="Proteomes" id="UP000584642">
    <property type="component" value="Unassembled WGS sequence"/>
</dbReference>
<organism evidence="1 2">
    <name type="scientific">Azospirillum oleiclasticum</name>
    <dbReference type="NCBI Taxonomy" id="2735135"/>
    <lineage>
        <taxon>Bacteria</taxon>
        <taxon>Pseudomonadati</taxon>
        <taxon>Pseudomonadota</taxon>
        <taxon>Alphaproteobacteria</taxon>
        <taxon>Rhodospirillales</taxon>
        <taxon>Azospirillaceae</taxon>
        <taxon>Azospirillum</taxon>
    </lineage>
</organism>
<evidence type="ECO:0000313" key="2">
    <source>
        <dbReference type="Proteomes" id="UP000584642"/>
    </source>
</evidence>
<proteinExistence type="predicted"/>